<keyword evidence="2" id="KW-1185">Reference proteome</keyword>
<reference evidence="1" key="1">
    <citation type="submission" date="2023-07" db="EMBL/GenBank/DDBJ databases">
        <title>Black Yeasts Isolated from many extreme environments.</title>
        <authorList>
            <person name="Coleine C."/>
            <person name="Stajich J.E."/>
            <person name="Selbmann L."/>
        </authorList>
    </citation>
    <scope>NUCLEOTIDE SEQUENCE</scope>
    <source>
        <strain evidence="1">CCFEE 5714</strain>
    </source>
</reference>
<sequence>MTHGVRNIGYERRNMDPEVVAKWQQNLFGDWSFSTASSTIREPSEHIGPKNEQLPDTVPPPWGETWESLADAQLVAMENAQKSDSGQEKRQAFPTYLQCAKKCVATVLKRVGLSDRRISKEKKHQEREREMILRRLARMR</sequence>
<gene>
    <name evidence="1" type="ORF">LTR37_006205</name>
</gene>
<proteinExistence type="predicted"/>
<evidence type="ECO:0000313" key="2">
    <source>
        <dbReference type="Proteomes" id="UP001281147"/>
    </source>
</evidence>
<name>A0ACC3NGW5_9PEZI</name>
<comment type="caution">
    <text evidence="1">The sequence shown here is derived from an EMBL/GenBank/DDBJ whole genome shotgun (WGS) entry which is preliminary data.</text>
</comment>
<dbReference type="EMBL" id="JAUTXU010000040">
    <property type="protein sequence ID" value="KAK3716855.1"/>
    <property type="molecule type" value="Genomic_DNA"/>
</dbReference>
<organism evidence="1 2">
    <name type="scientific">Vermiconidia calcicola</name>
    <dbReference type="NCBI Taxonomy" id="1690605"/>
    <lineage>
        <taxon>Eukaryota</taxon>
        <taxon>Fungi</taxon>
        <taxon>Dikarya</taxon>
        <taxon>Ascomycota</taxon>
        <taxon>Pezizomycotina</taxon>
        <taxon>Dothideomycetes</taxon>
        <taxon>Dothideomycetidae</taxon>
        <taxon>Mycosphaerellales</taxon>
        <taxon>Extremaceae</taxon>
        <taxon>Vermiconidia</taxon>
    </lineage>
</organism>
<dbReference type="Proteomes" id="UP001281147">
    <property type="component" value="Unassembled WGS sequence"/>
</dbReference>
<evidence type="ECO:0000313" key="1">
    <source>
        <dbReference type="EMBL" id="KAK3716855.1"/>
    </source>
</evidence>
<accession>A0ACC3NGW5</accession>
<protein>
    <submittedName>
        <fullName evidence="1">Uncharacterized protein</fullName>
    </submittedName>
</protein>